<dbReference type="EMBL" id="ANJA01003261">
    <property type="protein sequence ID" value="ETO64551.1"/>
    <property type="molecule type" value="Genomic_DNA"/>
</dbReference>
<name>A0A080ZD40_PHYNI</name>
<evidence type="ECO:0000313" key="2">
    <source>
        <dbReference type="Proteomes" id="UP000028582"/>
    </source>
</evidence>
<dbReference type="Proteomes" id="UP000028582">
    <property type="component" value="Unassembled WGS sequence"/>
</dbReference>
<organism evidence="1 2">
    <name type="scientific">Phytophthora nicotianae P1976</name>
    <dbReference type="NCBI Taxonomy" id="1317066"/>
    <lineage>
        <taxon>Eukaryota</taxon>
        <taxon>Sar</taxon>
        <taxon>Stramenopiles</taxon>
        <taxon>Oomycota</taxon>
        <taxon>Peronosporomycetes</taxon>
        <taxon>Peronosporales</taxon>
        <taxon>Peronosporaceae</taxon>
        <taxon>Phytophthora</taxon>
    </lineage>
</organism>
<evidence type="ECO:0000313" key="1">
    <source>
        <dbReference type="EMBL" id="ETO64551.1"/>
    </source>
</evidence>
<accession>A0A080ZD40</accession>
<protein>
    <submittedName>
        <fullName evidence="1">Uncharacterized protein</fullName>
    </submittedName>
</protein>
<dbReference type="AlphaFoldDB" id="A0A080ZD40"/>
<reference evidence="1 2" key="1">
    <citation type="submission" date="2013-11" db="EMBL/GenBank/DDBJ databases">
        <title>The Genome Sequence of Phytophthora parasitica P1976.</title>
        <authorList>
            <consortium name="The Broad Institute Genomics Platform"/>
            <person name="Russ C."/>
            <person name="Tyler B."/>
            <person name="Panabieres F."/>
            <person name="Shan W."/>
            <person name="Tripathy S."/>
            <person name="Grunwald N."/>
            <person name="Machado M."/>
            <person name="Johnson C.S."/>
            <person name="Walker B."/>
            <person name="Young S."/>
            <person name="Zeng Q."/>
            <person name="Gargeya S."/>
            <person name="Fitzgerald M."/>
            <person name="Haas B."/>
            <person name="Abouelleil A."/>
            <person name="Allen A.W."/>
            <person name="Alvarado L."/>
            <person name="Arachchi H.M."/>
            <person name="Berlin A.M."/>
            <person name="Chapman S.B."/>
            <person name="Gainer-Dewar J."/>
            <person name="Goldberg J."/>
            <person name="Griggs A."/>
            <person name="Gujja S."/>
            <person name="Hansen M."/>
            <person name="Howarth C."/>
            <person name="Imamovic A."/>
            <person name="Ireland A."/>
            <person name="Larimer J."/>
            <person name="McCowan C."/>
            <person name="Murphy C."/>
            <person name="Pearson M."/>
            <person name="Poon T.W."/>
            <person name="Priest M."/>
            <person name="Roberts A."/>
            <person name="Saif S."/>
            <person name="Shea T."/>
            <person name="Sisk P."/>
            <person name="Sykes S."/>
            <person name="Wortman J."/>
            <person name="Nusbaum C."/>
            <person name="Birren B."/>
        </authorList>
    </citation>
    <scope>NUCLEOTIDE SEQUENCE [LARGE SCALE GENOMIC DNA]</scope>
    <source>
        <strain evidence="1 2">P1976</strain>
    </source>
</reference>
<comment type="caution">
    <text evidence="1">The sequence shown here is derived from an EMBL/GenBank/DDBJ whole genome shotgun (WGS) entry which is preliminary data.</text>
</comment>
<gene>
    <name evidence="1" type="ORF">F444_17940</name>
</gene>
<sequence>MLIFGKGGHFLKHQDTEKKTGSWRRWWFNCPALMKEQEQEGFMGNEGPFMDTTYSQYAVIAWPAAKAVEKAFEHINTEAAIKVLHDKKRRDAESIIMKDVIYFKMVQDAMTHAAKYHAQ</sequence>
<proteinExistence type="predicted"/>